<keyword evidence="6 11" id="KW-0418">Kinase</keyword>
<keyword evidence="7 11" id="KW-0067">ATP-binding</keyword>
<evidence type="ECO:0000313" key="14">
    <source>
        <dbReference type="EMBL" id="ORX57436.1"/>
    </source>
</evidence>
<keyword evidence="4 11" id="KW-0808">Transferase</keyword>
<dbReference type="UniPathway" id="UPA00109">
    <property type="reaction ID" value="UER00180"/>
</dbReference>
<dbReference type="InterPro" id="IPR001312">
    <property type="entry name" value="Hexokinase"/>
</dbReference>
<dbReference type="PROSITE" id="PS51748">
    <property type="entry name" value="HEXOKINASE_2"/>
    <property type="match status" value="1"/>
</dbReference>
<gene>
    <name evidence="14" type="ORF">DM01DRAFT_1344274</name>
</gene>
<proteinExistence type="inferred from homology"/>
<dbReference type="Pfam" id="PF03727">
    <property type="entry name" value="Hexokinase_2"/>
    <property type="match status" value="1"/>
</dbReference>
<dbReference type="GO" id="GO:0005524">
    <property type="term" value="F:ATP binding"/>
    <property type="evidence" value="ECO:0007669"/>
    <property type="project" value="UniProtKB-UniRule"/>
</dbReference>
<comment type="pathway">
    <text evidence="1">Carbohydrate degradation; glycolysis; D-glyceraldehyde 3-phosphate and glycerone phosphate from D-glucose: step 1/4.</text>
</comment>
<accession>A0A1X2GMS2</accession>
<dbReference type="InterPro" id="IPR022673">
    <property type="entry name" value="Hexokinase_C"/>
</dbReference>
<dbReference type="EC" id="2.7.1.-" evidence="11"/>
<evidence type="ECO:0000256" key="4">
    <source>
        <dbReference type="ARBA" id="ARBA00022679"/>
    </source>
</evidence>
<dbReference type="PANTHER" id="PTHR19443">
    <property type="entry name" value="HEXOKINASE"/>
    <property type="match status" value="1"/>
</dbReference>
<keyword evidence="8 11" id="KW-0324">Glycolysis</keyword>
<dbReference type="Gene3D" id="3.40.367.20">
    <property type="match status" value="2"/>
</dbReference>
<evidence type="ECO:0000256" key="2">
    <source>
        <dbReference type="ARBA" id="ARBA00005028"/>
    </source>
</evidence>
<evidence type="ECO:0000256" key="8">
    <source>
        <dbReference type="ARBA" id="ARBA00023152"/>
    </source>
</evidence>
<comment type="catalytic activity">
    <reaction evidence="10">
        <text>D-fructose + ATP = D-fructose 6-phosphate + ADP + H(+)</text>
        <dbReference type="Rhea" id="RHEA:16125"/>
        <dbReference type="ChEBI" id="CHEBI:15378"/>
        <dbReference type="ChEBI" id="CHEBI:30616"/>
        <dbReference type="ChEBI" id="CHEBI:37721"/>
        <dbReference type="ChEBI" id="CHEBI:61527"/>
        <dbReference type="ChEBI" id="CHEBI:456216"/>
        <dbReference type="EC" id="2.7.1.1"/>
    </reaction>
    <physiologicalReaction direction="left-to-right" evidence="10">
        <dbReference type="Rhea" id="RHEA:16126"/>
    </physiologicalReaction>
</comment>
<dbReference type="InterPro" id="IPR022672">
    <property type="entry name" value="Hexokinase_N"/>
</dbReference>
<evidence type="ECO:0000256" key="5">
    <source>
        <dbReference type="ARBA" id="ARBA00022741"/>
    </source>
</evidence>
<dbReference type="InterPro" id="IPR043129">
    <property type="entry name" value="ATPase_NBD"/>
</dbReference>
<dbReference type="AlphaFoldDB" id="A0A1X2GMS2"/>
<dbReference type="STRING" id="101127.A0A1X2GMS2"/>
<reference evidence="14 15" key="1">
    <citation type="submission" date="2016-07" db="EMBL/GenBank/DDBJ databases">
        <title>Pervasive Adenine N6-methylation of Active Genes in Fungi.</title>
        <authorList>
            <consortium name="DOE Joint Genome Institute"/>
            <person name="Mondo S.J."/>
            <person name="Dannebaum R.O."/>
            <person name="Kuo R.C."/>
            <person name="Labutti K."/>
            <person name="Haridas S."/>
            <person name="Kuo A."/>
            <person name="Salamov A."/>
            <person name="Ahrendt S.R."/>
            <person name="Lipzen A."/>
            <person name="Sullivan W."/>
            <person name="Andreopoulos W.B."/>
            <person name="Clum A."/>
            <person name="Lindquist E."/>
            <person name="Daum C."/>
            <person name="Ramamoorthy G.K."/>
            <person name="Gryganskyi A."/>
            <person name="Culley D."/>
            <person name="Magnuson J.K."/>
            <person name="James T.Y."/>
            <person name="O'Malley M.A."/>
            <person name="Stajich J.E."/>
            <person name="Spatafora J.W."/>
            <person name="Visel A."/>
            <person name="Grigoriev I.V."/>
        </authorList>
    </citation>
    <scope>NUCLEOTIDE SEQUENCE [LARGE SCALE GENOMIC DNA]</scope>
    <source>
        <strain evidence="14 15">NRRL 3301</strain>
    </source>
</reference>
<comment type="catalytic activity">
    <reaction evidence="9">
        <text>a D-hexose + ATP = a D-hexose 6-phosphate + ADP + H(+)</text>
        <dbReference type="Rhea" id="RHEA:22740"/>
        <dbReference type="ChEBI" id="CHEBI:4194"/>
        <dbReference type="ChEBI" id="CHEBI:15378"/>
        <dbReference type="ChEBI" id="CHEBI:30616"/>
        <dbReference type="ChEBI" id="CHEBI:229467"/>
        <dbReference type="ChEBI" id="CHEBI:456216"/>
        <dbReference type="EC" id="2.7.1.1"/>
    </reaction>
    <physiologicalReaction direction="left-to-right" evidence="9">
        <dbReference type="Rhea" id="RHEA:22741"/>
    </physiologicalReaction>
</comment>
<evidence type="ECO:0000256" key="10">
    <source>
        <dbReference type="ARBA" id="ARBA00047905"/>
    </source>
</evidence>
<organism evidence="14 15">
    <name type="scientific">Hesseltinella vesiculosa</name>
    <dbReference type="NCBI Taxonomy" id="101127"/>
    <lineage>
        <taxon>Eukaryota</taxon>
        <taxon>Fungi</taxon>
        <taxon>Fungi incertae sedis</taxon>
        <taxon>Mucoromycota</taxon>
        <taxon>Mucoromycotina</taxon>
        <taxon>Mucoromycetes</taxon>
        <taxon>Mucorales</taxon>
        <taxon>Cunninghamellaceae</taxon>
        <taxon>Hesseltinella</taxon>
    </lineage>
</organism>
<dbReference type="GO" id="GO:0006006">
    <property type="term" value="P:glucose metabolic process"/>
    <property type="evidence" value="ECO:0007669"/>
    <property type="project" value="TreeGrafter"/>
</dbReference>
<dbReference type="GO" id="GO:0005829">
    <property type="term" value="C:cytosol"/>
    <property type="evidence" value="ECO:0007669"/>
    <property type="project" value="TreeGrafter"/>
</dbReference>
<evidence type="ECO:0000256" key="6">
    <source>
        <dbReference type="ARBA" id="ARBA00022777"/>
    </source>
</evidence>
<dbReference type="SUPFAM" id="SSF53067">
    <property type="entry name" value="Actin-like ATPase domain"/>
    <property type="match status" value="2"/>
</dbReference>
<evidence type="ECO:0000256" key="1">
    <source>
        <dbReference type="ARBA" id="ARBA00004888"/>
    </source>
</evidence>
<evidence type="ECO:0000256" key="3">
    <source>
        <dbReference type="ARBA" id="ARBA00009225"/>
    </source>
</evidence>
<feature type="domain" description="Hexokinase N-terminal" evidence="12">
    <location>
        <begin position="10"/>
        <end position="192"/>
    </location>
</feature>
<feature type="domain" description="Hexokinase C-terminal" evidence="13">
    <location>
        <begin position="193"/>
        <end position="450"/>
    </location>
</feature>
<dbReference type="Gene3D" id="3.30.420.40">
    <property type="match status" value="1"/>
</dbReference>
<dbReference type="GO" id="GO:0005739">
    <property type="term" value="C:mitochondrion"/>
    <property type="evidence" value="ECO:0007669"/>
    <property type="project" value="TreeGrafter"/>
</dbReference>
<dbReference type="GO" id="GO:0001678">
    <property type="term" value="P:intracellular glucose homeostasis"/>
    <property type="evidence" value="ECO:0007669"/>
    <property type="project" value="InterPro"/>
</dbReference>
<dbReference type="GO" id="GO:0008865">
    <property type="term" value="F:fructokinase activity"/>
    <property type="evidence" value="ECO:0007669"/>
    <property type="project" value="TreeGrafter"/>
</dbReference>
<dbReference type="GO" id="GO:0005536">
    <property type="term" value="F:D-glucose binding"/>
    <property type="evidence" value="ECO:0007669"/>
    <property type="project" value="InterPro"/>
</dbReference>
<evidence type="ECO:0000256" key="7">
    <source>
        <dbReference type="ARBA" id="ARBA00022840"/>
    </source>
</evidence>
<evidence type="ECO:0000256" key="11">
    <source>
        <dbReference type="RuleBase" id="RU362007"/>
    </source>
</evidence>
<evidence type="ECO:0000259" key="12">
    <source>
        <dbReference type="Pfam" id="PF00349"/>
    </source>
</evidence>
<comment type="similarity">
    <text evidence="3 11">Belongs to the hexokinase family.</text>
</comment>
<comment type="caution">
    <text evidence="14">The sequence shown here is derived from an EMBL/GenBank/DDBJ whole genome shotgun (WGS) entry which is preliminary data.</text>
</comment>
<protein>
    <recommendedName>
        <fullName evidence="11">Phosphotransferase</fullName>
        <ecNumber evidence="11">2.7.1.-</ecNumber>
    </recommendedName>
</protein>
<dbReference type="EMBL" id="MCGT01000008">
    <property type="protein sequence ID" value="ORX57436.1"/>
    <property type="molecule type" value="Genomic_DNA"/>
</dbReference>
<dbReference type="Proteomes" id="UP000242146">
    <property type="component" value="Unassembled WGS sequence"/>
</dbReference>
<dbReference type="PANTHER" id="PTHR19443:SF16">
    <property type="entry name" value="HEXOKINASE TYPE 1-RELATED"/>
    <property type="match status" value="1"/>
</dbReference>
<name>A0A1X2GMS2_9FUNG</name>
<keyword evidence="15" id="KW-1185">Reference proteome</keyword>
<comment type="pathway">
    <text evidence="2">Carbohydrate metabolism; hexose metabolism.</text>
</comment>
<evidence type="ECO:0000313" key="15">
    <source>
        <dbReference type="Proteomes" id="UP000242146"/>
    </source>
</evidence>
<evidence type="ECO:0000259" key="13">
    <source>
        <dbReference type="Pfam" id="PF03727"/>
    </source>
</evidence>
<dbReference type="GO" id="GO:0004340">
    <property type="term" value="F:glucokinase activity"/>
    <property type="evidence" value="ECO:0007669"/>
    <property type="project" value="TreeGrafter"/>
</dbReference>
<dbReference type="Pfam" id="PF00349">
    <property type="entry name" value="Hexokinase_1"/>
    <property type="match status" value="1"/>
</dbReference>
<evidence type="ECO:0000256" key="9">
    <source>
        <dbReference type="ARBA" id="ARBA00044613"/>
    </source>
</evidence>
<keyword evidence="5 11" id="KW-0547">Nucleotide-binding</keyword>
<dbReference type="GO" id="GO:0006096">
    <property type="term" value="P:glycolytic process"/>
    <property type="evidence" value="ECO:0007669"/>
    <property type="project" value="UniProtKB-UniPathway"/>
</dbReference>
<sequence>MLTIEQNAILAQVEAQFTATTDHLEQIIKGFTEEMKAGLSLTGSTDMKMLPSFVTGHPTGYEQGTYLALEISGVDIYVCQVILKGKKGKLAINQYQYKIPDDYTTGTDVMVLINYVTDCIVDFLQRVGIPLDESLAMCISVGFAIKQDSLNQGIICGLEHGFGFTNAIGRDLVDLFPFKERGMGLKIVAVANGIVHGAGTNCSYYDRVANIKSLNSDDSDDATQMIINTEWCSAGAKHLPINQFDTHLDEVSNNQGIHLFEKMTTGMYLGELVRLILMHLCEKNVLSFSMTQPSKAATAGNGADADLDEPCLLDLPYRFDTSYMYVIEADQSDQLEDIRVILEEMCHVETTTLADRFVTKKVCSWVGNRAAALLGASVASVVTYMISENIVTSNEEFAIAISGDVYEDYPDFHPRVCTTVRSLIDEQVAARLSVGLVQYSRIIGASIVAMLSLPDFA</sequence>
<dbReference type="PRINTS" id="PR00475">
    <property type="entry name" value="HEXOKINASE"/>
</dbReference>
<dbReference type="OrthoDB" id="419537at2759"/>